<evidence type="ECO:0000313" key="3">
    <source>
        <dbReference type="Proteomes" id="UP001396898"/>
    </source>
</evidence>
<reference evidence="2 3" key="1">
    <citation type="submission" date="2023-01" db="EMBL/GenBank/DDBJ databases">
        <title>Analysis of 21 Apiospora genomes using comparative genomics revels a genus with tremendous synthesis potential of carbohydrate active enzymes and secondary metabolites.</title>
        <authorList>
            <person name="Sorensen T."/>
        </authorList>
    </citation>
    <scope>NUCLEOTIDE SEQUENCE [LARGE SCALE GENOMIC DNA]</scope>
    <source>
        <strain evidence="2 3">CBS 20057</strain>
    </source>
</reference>
<accession>A0ABR1S3W2</accession>
<comment type="caution">
    <text evidence="2">The sequence shown here is derived from an EMBL/GenBank/DDBJ whole genome shotgun (WGS) entry which is preliminary data.</text>
</comment>
<organism evidence="2 3">
    <name type="scientific">Apiospora marii</name>
    <dbReference type="NCBI Taxonomy" id="335849"/>
    <lineage>
        <taxon>Eukaryota</taxon>
        <taxon>Fungi</taxon>
        <taxon>Dikarya</taxon>
        <taxon>Ascomycota</taxon>
        <taxon>Pezizomycotina</taxon>
        <taxon>Sordariomycetes</taxon>
        <taxon>Xylariomycetidae</taxon>
        <taxon>Amphisphaeriales</taxon>
        <taxon>Apiosporaceae</taxon>
        <taxon>Apiospora</taxon>
    </lineage>
</organism>
<proteinExistence type="predicted"/>
<gene>
    <name evidence="2" type="ORF">PG991_003570</name>
</gene>
<sequence length="136" mass="15343">MAEWDALKGGEHAQGGKKPKRREKKKRHKEKRQEHRHRRTVPPRAGTFMRPGTIERPVEGATCRSSHLEAETAHPHALVSGRAAIHYIAVLNLNDSDALFPASLLWIEPLDEELAKAKDGFRSGSPEDRDFLRVPT</sequence>
<feature type="compositionally biased region" description="Basic residues" evidence="1">
    <location>
        <begin position="15"/>
        <end position="41"/>
    </location>
</feature>
<dbReference type="Proteomes" id="UP001396898">
    <property type="component" value="Unassembled WGS sequence"/>
</dbReference>
<protein>
    <submittedName>
        <fullName evidence="2">Uncharacterized protein</fullName>
    </submittedName>
</protein>
<evidence type="ECO:0000256" key="1">
    <source>
        <dbReference type="SAM" id="MobiDB-lite"/>
    </source>
</evidence>
<keyword evidence="3" id="KW-1185">Reference proteome</keyword>
<feature type="region of interest" description="Disordered" evidence="1">
    <location>
        <begin position="1"/>
        <end position="56"/>
    </location>
</feature>
<name>A0ABR1S3W2_9PEZI</name>
<feature type="compositionally biased region" description="Basic and acidic residues" evidence="1">
    <location>
        <begin position="1"/>
        <end position="11"/>
    </location>
</feature>
<evidence type="ECO:0000313" key="2">
    <source>
        <dbReference type="EMBL" id="KAK8026514.1"/>
    </source>
</evidence>
<dbReference type="EMBL" id="JAQQWI010000007">
    <property type="protein sequence ID" value="KAK8026514.1"/>
    <property type="molecule type" value="Genomic_DNA"/>
</dbReference>